<dbReference type="RefSeq" id="WP_003389468.1">
    <property type="nucleotide sequence ID" value="NZ_APBN01000006.1"/>
</dbReference>
<dbReference type="OrthoDB" id="9777728at2"/>
<dbReference type="STRING" id="1300222.I532_16051"/>
<comment type="caution">
    <text evidence="1">The sequence shown here is derived from an EMBL/GenBank/DDBJ whole genome shotgun (WGS) entry which is preliminary data.</text>
</comment>
<dbReference type="PANTHER" id="PTHR37954">
    <property type="entry name" value="BLL4979 PROTEIN"/>
    <property type="match status" value="1"/>
</dbReference>
<dbReference type="Proteomes" id="UP000012081">
    <property type="component" value="Unassembled WGS sequence"/>
</dbReference>
<dbReference type="Pfam" id="PF02596">
    <property type="entry name" value="DUF169"/>
    <property type="match status" value="1"/>
</dbReference>
<name>M8DXX1_9BACL</name>
<dbReference type="EMBL" id="APBN01000006">
    <property type="protein sequence ID" value="EMT51871.1"/>
    <property type="molecule type" value="Genomic_DNA"/>
</dbReference>
<evidence type="ECO:0000313" key="1">
    <source>
        <dbReference type="EMBL" id="EMT51871.1"/>
    </source>
</evidence>
<dbReference type="AlphaFoldDB" id="M8DXX1"/>
<accession>M8DXX1</accession>
<evidence type="ECO:0008006" key="3">
    <source>
        <dbReference type="Google" id="ProtNLM"/>
    </source>
</evidence>
<keyword evidence="2" id="KW-1185">Reference proteome</keyword>
<evidence type="ECO:0000313" key="2">
    <source>
        <dbReference type="Proteomes" id="UP000012081"/>
    </source>
</evidence>
<proteinExistence type="predicted"/>
<organism evidence="1 2">
    <name type="scientific">Brevibacillus borstelensis AK1</name>
    <dbReference type="NCBI Taxonomy" id="1300222"/>
    <lineage>
        <taxon>Bacteria</taxon>
        <taxon>Bacillati</taxon>
        <taxon>Bacillota</taxon>
        <taxon>Bacilli</taxon>
        <taxon>Bacillales</taxon>
        <taxon>Paenibacillaceae</taxon>
        <taxon>Brevibacillus</taxon>
    </lineage>
</organism>
<dbReference type="PATRIC" id="fig|1300222.3.peg.3359"/>
<dbReference type="InterPro" id="IPR003748">
    <property type="entry name" value="DUF169"/>
</dbReference>
<reference evidence="1 2" key="1">
    <citation type="submission" date="2013-03" db="EMBL/GenBank/DDBJ databases">
        <title>Assembly of a new bacterial strain Brevibacillus borstelensis AK1.</title>
        <authorList>
            <person name="Rajan I."/>
            <person name="PoliReddy D."/>
            <person name="Sugumar T."/>
            <person name="Rathinam K."/>
            <person name="Alqarawi S."/>
            <person name="Khalil A.B."/>
            <person name="Sivakumar N."/>
        </authorList>
    </citation>
    <scope>NUCLEOTIDE SEQUENCE [LARGE SCALE GENOMIC DNA]</scope>
    <source>
        <strain evidence="1 2">AK1</strain>
    </source>
</reference>
<dbReference type="PANTHER" id="PTHR37954:SF3">
    <property type="entry name" value="DUF169 DOMAIN-CONTAINING PROTEIN"/>
    <property type="match status" value="1"/>
</dbReference>
<gene>
    <name evidence="1" type="ORF">I532_16051</name>
</gene>
<protein>
    <recommendedName>
        <fullName evidence="3">DUF169 domain-containing protein</fullName>
    </recommendedName>
</protein>
<sequence length="281" mass="31043">MSIQQLREAIQSFIRPDTFPVGIKIVKSQSELPAKAKRPSQDLGYLITICQAVSFSRRYGWTIAMNGDDLSCPIAQVAFGYEEQLPFYSEGHLACGMYTDSLEAGAKSEQDVPKLSREESGYYVSFPLERAPFDPDVVVIYGNSAQVMRLVAGMLYKRGGSIPSTFSSRADCADIAIKPLQTGEPQVIVPCYGDRLFAQTQDHEMAFSFHFRDAAELVEGLEGTNRGGIRYPIPTYLRYQAEFPPTYQKLASMFPGAVSEASAGEEQVSQVSKLVQTEGKE</sequence>